<name>A0A926EW85_9FIRM</name>
<dbReference type="InterPro" id="IPR018392">
    <property type="entry name" value="LysM"/>
</dbReference>
<proteinExistence type="predicted"/>
<dbReference type="PANTHER" id="PTHR33734:SF22">
    <property type="entry name" value="MEMBRANE-BOUND LYTIC MUREIN TRANSGLYCOSYLASE D"/>
    <property type="match status" value="1"/>
</dbReference>
<dbReference type="EMBL" id="JACRTK010000003">
    <property type="protein sequence ID" value="MBC8591018.1"/>
    <property type="molecule type" value="Genomic_DNA"/>
</dbReference>
<feature type="domain" description="LysM" evidence="1">
    <location>
        <begin position="246"/>
        <end position="290"/>
    </location>
</feature>
<dbReference type="Pfam" id="PF01476">
    <property type="entry name" value="LysM"/>
    <property type="match status" value="6"/>
</dbReference>
<feature type="domain" description="LysM" evidence="1">
    <location>
        <begin position="75"/>
        <end position="119"/>
    </location>
</feature>
<sequence>MKDYYEMNYNCPSDSFPYIIKSGDTLYNLAKRYNTTVEAIMAINPGVNPNNLQVGQKICIPKGGTPEPRCPVGTFPYTIKQGDTLYNLARRYNTTVEAIMAVNPGIDPNNLQIGQIICIPKGSTPPGCPPGTFSYTIKQGDTLYNLARRYNTTVEAIMAVNPGIDPNNLQIGQIICIPKSSTPPGCDGLYHVVRPGDTLYNLAMKYNTTVEAIMAANPGIDPNNLQVGQLICIPKGHMPIPCPGGVIYEVKANDSLTSILLRFNISVMDLMEGNPNIDIKNIRPGQKLCILPHKDRGCPCPKGTKPYTIMSTDVPPNEPVVVFLARKFNTTVEAIMIANENLSPGHFEVGKSVCIPKM</sequence>
<evidence type="ECO:0000313" key="3">
    <source>
        <dbReference type="Proteomes" id="UP000601522"/>
    </source>
</evidence>
<feature type="domain" description="LysM" evidence="1">
    <location>
        <begin position="16"/>
        <end position="60"/>
    </location>
</feature>
<comment type="caution">
    <text evidence="2">The sequence shown here is derived from an EMBL/GenBank/DDBJ whole genome shotgun (WGS) entry which is preliminary data.</text>
</comment>
<dbReference type="SMART" id="SM00257">
    <property type="entry name" value="LysM"/>
    <property type="match status" value="6"/>
</dbReference>
<keyword evidence="3" id="KW-1185">Reference proteome</keyword>
<dbReference type="PANTHER" id="PTHR33734">
    <property type="entry name" value="LYSM DOMAIN-CONTAINING GPI-ANCHORED PROTEIN 2"/>
    <property type="match status" value="1"/>
</dbReference>
<dbReference type="PROSITE" id="PS51782">
    <property type="entry name" value="LYSM"/>
    <property type="match status" value="5"/>
</dbReference>
<dbReference type="RefSeq" id="WP_249323855.1">
    <property type="nucleotide sequence ID" value="NZ_JACRTK010000003.1"/>
</dbReference>
<evidence type="ECO:0000259" key="1">
    <source>
        <dbReference type="PROSITE" id="PS51782"/>
    </source>
</evidence>
<evidence type="ECO:0000313" key="2">
    <source>
        <dbReference type="EMBL" id="MBC8591018.1"/>
    </source>
</evidence>
<dbReference type="Proteomes" id="UP000601522">
    <property type="component" value="Unassembled WGS sequence"/>
</dbReference>
<feature type="domain" description="LysM" evidence="1">
    <location>
        <begin position="133"/>
        <end position="177"/>
    </location>
</feature>
<accession>A0A926EW85</accession>
<feature type="domain" description="LysM" evidence="1">
    <location>
        <begin position="189"/>
        <end position="233"/>
    </location>
</feature>
<dbReference type="AlphaFoldDB" id="A0A926EW85"/>
<reference evidence="2 3" key="1">
    <citation type="submission" date="2020-08" db="EMBL/GenBank/DDBJ databases">
        <title>Genome public.</title>
        <authorList>
            <person name="Liu C."/>
            <person name="Sun Q."/>
        </authorList>
    </citation>
    <scope>NUCLEOTIDE SEQUENCE [LARGE SCALE GENOMIC DNA]</scope>
    <source>
        <strain evidence="2 3">NSJ-26</strain>
    </source>
</reference>
<gene>
    <name evidence="2" type="ORF">H8689_07810</name>
</gene>
<dbReference type="Gene3D" id="3.10.350.10">
    <property type="entry name" value="LysM domain"/>
    <property type="match status" value="6"/>
</dbReference>
<dbReference type="CDD" id="cd00118">
    <property type="entry name" value="LysM"/>
    <property type="match status" value="5"/>
</dbReference>
<organism evidence="2 3">
    <name type="scientific">Wansuia hejianensis</name>
    <dbReference type="NCBI Taxonomy" id="2763667"/>
    <lineage>
        <taxon>Bacteria</taxon>
        <taxon>Bacillati</taxon>
        <taxon>Bacillota</taxon>
        <taxon>Clostridia</taxon>
        <taxon>Lachnospirales</taxon>
        <taxon>Lachnospiraceae</taxon>
        <taxon>Wansuia</taxon>
    </lineage>
</organism>
<dbReference type="InterPro" id="IPR036779">
    <property type="entry name" value="LysM_dom_sf"/>
</dbReference>
<protein>
    <submittedName>
        <fullName evidence="2">LysM peptidoglycan-binding domain-containing protein</fullName>
    </submittedName>
</protein>
<dbReference type="SUPFAM" id="SSF54106">
    <property type="entry name" value="LysM domain"/>
    <property type="match status" value="5"/>
</dbReference>